<sequence length="625" mass="69472">MSPWFSPTKVLFSYDHNTTILSEYIKSKQAMGFSKRTDSYRPRERQNSSSRDSSRPAGGGSRSRNRRRSNSQQASPPRGPAASRPWNHSGRNFSAPDWGYHRNDASRYGDQRGKEASSKALGEITNRSPLPSPRARPGRSRSPDDDDDDEDSLFVSDGPGPEFFEDYAEPEPEPLPRPRPTMRQMENQDGQSEFPDAFHRRPNPISASRIASGMYFQARGKPILPPLTAKPNSSQTGENVLKPRYISTTNIPIETPTTQLKAASKKPVNALSKPSASSKPISPKTAASLTSGTGMPLKPPVPLNADNDSSSSAPQVPSTLAVEKEPSLFSPFSFPSKRKTSGGDKSVYQEPQQSVHRPTLPSTFDSLLSNKSRPENKRDPKSDPASTRSIQKRKVGDLFSAADLKIIWKQCFEQRQPPDQSRLGHFALPIPSDSLHLVSPAQLERAKRYFVPDIVRFEVTPLQLGKKNSRSTQVTSRLPHLDPTQIVGHETSTPAYHKLQLRPSTSQTDGLAWPVLRAMQVGWELTARWYKEVIVDGGWVSLGRLDREDTVMSDAMDIDGENENDKVITSRNSKNPIGTGLGDFVANELKKNVVKTKHSRDEPEGSLNVDREIGRWLDHVWGEQD</sequence>
<name>F8MUE0_NEUT8</name>
<dbReference type="KEGG" id="nte:NEUTE1DRAFT46420"/>
<organism evidence="2 3">
    <name type="scientific">Neurospora tetrasperma (strain FGSC 2508 / ATCC MYA-4615 / P0657)</name>
    <dbReference type="NCBI Taxonomy" id="510951"/>
    <lineage>
        <taxon>Eukaryota</taxon>
        <taxon>Fungi</taxon>
        <taxon>Dikarya</taxon>
        <taxon>Ascomycota</taxon>
        <taxon>Pezizomycotina</taxon>
        <taxon>Sordariomycetes</taxon>
        <taxon>Sordariomycetidae</taxon>
        <taxon>Sordariales</taxon>
        <taxon>Sordariaceae</taxon>
        <taxon>Neurospora</taxon>
    </lineage>
</organism>
<feature type="compositionally biased region" description="Polar residues" evidence="1">
    <location>
        <begin position="246"/>
        <end position="261"/>
    </location>
</feature>
<feature type="compositionally biased region" description="Polar residues" evidence="1">
    <location>
        <begin position="349"/>
        <end position="371"/>
    </location>
</feature>
<protein>
    <submittedName>
        <fullName evidence="2">Uncharacterized protein</fullName>
    </submittedName>
</protein>
<feature type="compositionally biased region" description="Basic and acidic residues" evidence="1">
    <location>
        <begin position="99"/>
        <end position="117"/>
    </location>
</feature>
<dbReference type="OrthoDB" id="4587945at2759"/>
<feature type="region of interest" description="Disordered" evidence="1">
    <location>
        <begin position="225"/>
        <end position="394"/>
    </location>
</feature>
<dbReference type="AlphaFoldDB" id="F8MUE0"/>
<dbReference type="RefSeq" id="XP_009852729.1">
    <property type="nucleotide sequence ID" value="XM_009854427.1"/>
</dbReference>
<dbReference type="HOGENOM" id="CLU_030665_0_0_1"/>
<dbReference type="Proteomes" id="UP000008065">
    <property type="component" value="Unassembled WGS sequence"/>
</dbReference>
<dbReference type="EMBL" id="GL891306">
    <property type="protein sequence ID" value="EGO55622.1"/>
    <property type="molecule type" value="Genomic_DNA"/>
</dbReference>
<gene>
    <name evidence="2" type="ORF">NEUTE1DRAFT_46420</name>
</gene>
<feature type="compositionally biased region" description="Low complexity" evidence="1">
    <location>
        <begin position="272"/>
        <end position="288"/>
    </location>
</feature>
<feature type="compositionally biased region" description="Acidic residues" evidence="1">
    <location>
        <begin position="163"/>
        <end position="172"/>
    </location>
</feature>
<dbReference type="GeneID" id="20828039"/>
<dbReference type="VEuPathDB" id="FungiDB:NEUTE1DRAFT_46420"/>
<evidence type="ECO:0000256" key="1">
    <source>
        <dbReference type="SAM" id="MobiDB-lite"/>
    </source>
</evidence>
<proteinExistence type="predicted"/>
<feature type="compositionally biased region" description="Basic and acidic residues" evidence="1">
    <location>
        <begin position="35"/>
        <end position="46"/>
    </location>
</feature>
<evidence type="ECO:0000313" key="2">
    <source>
        <dbReference type="EMBL" id="EGO55622.1"/>
    </source>
</evidence>
<accession>F8MUE0</accession>
<feature type="compositionally biased region" description="Basic and acidic residues" evidence="1">
    <location>
        <begin position="372"/>
        <end position="382"/>
    </location>
</feature>
<evidence type="ECO:0000313" key="3">
    <source>
        <dbReference type="Proteomes" id="UP000008065"/>
    </source>
</evidence>
<feature type="compositionally biased region" description="Low complexity" evidence="1">
    <location>
        <begin position="70"/>
        <end position="85"/>
    </location>
</feature>
<reference evidence="3" key="1">
    <citation type="journal article" date="2011" name="Genetics">
        <title>Massive changes in genome architecture accompany the transition to self-fertility in the filamentous fungus Neurospora tetrasperma.</title>
        <authorList>
            <person name="Ellison C.E."/>
            <person name="Stajich J.E."/>
            <person name="Jacobson D.J."/>
            <person name="Natvig D.O."/>
            <person name="Lapidus A."/>
            <person name="Foster B."/>
            <person name="Aerts A."/>
            <person name="Riley R."/>
            <person name="Lindquist E.A."/>
            <person name="Grigoriev I.V."/>
            <person name="Taylor J.W."/>
        </authorList>
    </citation>
    <scope>NUCLEOTIDE SEQUENCE [LARGE SCALE GENOMIC DNA]</scope>
    <source>
        <strain evidence="3">FGSC 2508 / P0657</strain>
    </source>
</reference>
<feature type="compositionally biased region" description="Polar residues" evidence="1">
    <location>
        <begin position="306"/>
        <end position="318"/>
    </location>
</feature>
<feature type="region of interest" description="Disordered" evidence="1">
    <location>
        <begin position="29"/>
        <end position="204"/>
    </location>
</feature>
<keyword evidence="3" id="KW-1185">Reference proteome</keyword>